<dbReference type="GO" id="GO:0046872">
    <property type="term" value="F:metal ion binding"/>
    <property type="evidence" value="ECO:0007669"/>
    <property type="project" value="UniProtKB-KW"/>
</dbReference>
<evidence type="ECO:0000256" key="3">
    <source>
        <dbReference type="ARBA" id="ARBA00023004"/>
    </source>
</evidence>
<evidence type="ECO:0000256" key="1">
    <source>
        <dbReference type="ARBA" id="ARBA00001954"/>
    </source>
</evidence>
<dbReference type="PROSITE" id="PS51184">
    <property type="entry name" value="JMJC"/>
    <property type="match status" value="1"/>
</dbReference>
<reference evidence="5" key="1">
    <citation type="journal article" date="2014" name="Int. J. Syst. Evol. Microbiol.">
        <title>Complete genome sequence of Corynebacterium casei LMG S-19264T (=DSM 44701T), isolated from a smear-ripened cheese.</title>
        <authorList>
            <consortium name="US DOE Joint Genome Institute (JGI-PGF)"/>
            <person name="Walter F."/>
            <person name="Albersmeier A."/>
            <person name="Kalinowski J."/>
            <person name="Ruckert C."/>
        </authorList>
    </citation>
    <scope>NUCLEOTIDE SEQUENCE</scope>
    <source>
        <strain evidence="5">JCM 4790</strain>
    </source>
</reference>
<evidence type="ECO:0000313" key="5">
    <source>
        <dbReference type="EMBL" id="GGX80210.1"/>
    </source>
</evidence>
<comment type="cofactor">
    <cofactor evidence="1">
        <name>Fe(2+)</name>
        <dbReference type="ChEBI" id="CHEBI:29033"/>
    </cofactor>
</comment>
<keyword evidence="6" id="KW-1185">Reference proteome</keyword>
<dbReference type="RefSeq" id="WP_190191485.1">
    <property type="nucleotide sequence ID" value="NZ_BMVU01000017.1"/>
</dbReference>
<dbReference type="InterPro" id="IPR039994">
    <property type="entry name" value="NO66-like"/>
</dbReference>
<accession>A0A918NM34</accession>
<dbReference type="AlphaFoldDB" id="A0A918NM34"/>
<feature type="domain" description="JmjC" evidence="4">
    <location>
        <begin position="87"/>
        <end position="240"/>
    </location>
</feature>
<dbReference type="EMBL" id="BMVU01000017">
    <property type="protein sequence ID" value="GGX80210.1"/>
    <property type="molecule type" value="Genomic_DNA"/>
</dbReference>
<keyword evidence="3" id="KW-0408">Iron</keyword>
<dbReference type="SMR" id="A0A918NM34"/>
<dbReference type="PANTHER" id="PTHR13096">
    <property type="entry name" value="MINA53 MYC INDUCED NUCLEAR ANTIGEN"/>
    <property type="match status" value="1"/>
</dbReference>
<keyword evidence="2" id="KW-0479">Metal-binding</keyword>
<comment type="caution">
    <text evidence="5">The sequence shown here is derived from an EMBL/GenBank/DDBJ whole genome shotgun (WGS) entry which is preliminary data.</text>
</comment>
<dbReference type="Proteomes" id="UP000619244">
    <property type="component" value="Unassembled WGS sequence"/>
</dbReference>
<evidence type="ECO:0000256" key="2">
    <source>
        <dbReference type="ARBA" id="ARBA00022723"/>
    </source>
</evidence>
<dbReference type="SUPFAM" id="SSF51197">
    <property type="entry name" value="Clavaminate synthase-like"/>
    <property type="match status" value="1"/>
</dbReference>
<evidence type="ECO:0000259" key="4">
    <source>
        <dbReference type="PROSITE" id="PS51184"/>
    </source>
</evidence>
<dbReference type="InterPro" id="IPR003347">
    <property type="entry name" value="JmjC_dom"/>
</dbReference>
<proteinExistence type="predicted"/>
<gene>
    <name evidence="5" type="ORF">GCM10010358_38200</name>
</gene>
<sequence length="394" mass="43378">MTNYTFADLVGDEKVFFAEYFNKKPLLRKGALKDPKGVLSLRRLDELVQLEIIRPPYLRVNLKGQGVPEKGYTKTVTVQGTDVTDTVDAQKVYELFRAGATIVWSSLNHVDSSLRRFTQVISDKFGARTDCVAFLTPAGKQGFSPHHDPVDLFIVQTEGTKRWRLWNPPQVRRAQAASYTAEQLGEPVIDVLLEPGDVLYLPYDTPHAAAAEELASVHLSIMIRPRMWKDLLRQTFDELAAAPEFNEFPYIGESRDNSVEEVFKEKVRALMTRFETVEPAAELDRLADLGRRMPGNSMGSTFQTTAELDALDAGSALRLTDVDVEFGANQDGRVQVTVNGHKVAIPAPVAETLAGMSAGDHIIASDVFPGAEPARAARTAQGLARLGLLEVVAA</sequence>
<protein>
    <recommendedName>
        <fullName evidence="4">JmjC domain-containing protein</fullName>
    </recommendedName>
</protein>
<name>A0A918NM34_9ACTN</name>
<dbReference type="Gene3D" id="2.60.120.650">
    <property type="entry name" value="Cupin"/>
    <property type="match status" value="1"/>
</dbReference>
<reference evidence="5" key="2">
    <citation type="submission" date="2020-09" db="EMBL/GenBank/DDBJ databases">
        <authorList>
            <person name="Sun Q."/>
            <person name="Ohkuma M."/>
        </authorList>
    </citation>
    <scope>NUCLEOTIDE SEQUENCE</scope>
    <source>
        <strain evidence="5">JCM 4790</strain>
    </source>
</reference>
<dbReference type="Pfam" id="PF08007">
    <property type="entry name" value="JmjC_2"/>
    <property type="match status" value="1"/>
</dbReference>
<dbReference type="PANTHER" id="PTHR13096:SF8">
    <property type="entry name" value="RIBOSOMAL OXYGENASE 1"/>
    <property type="match status" value="1"/>
</dbReference>
<evidence type="ECO:0000313" key="6">
    <source>
        <dbReference type="Proteomes" id="UP000619244"/>
    </source>
</evidence>
<organism evidence="5 6">
    <name type="scientific">Streptomyces minutiscleroticus</name>
    <dbReference type="NCBI Taxonomy" id="68238"/>
    <lineage>
        <taxon>Bacteria</taxon>
        <taxon>Bacillati</taxon>
        <taxon>Actinomycetota</taxon>
        <taxon>Actinomycetes</taxon>
        <taxon>Kitasatosporales</taxon>
        <taxon>Streptomycetaceae</taxon>
        <taxon>Streptomyces</taxon>
    </lineage>
</organism>